<organism evidence="1 2">
    <name type="scientific">Tetranychus urticae</name>
    <name type="common">Two-spotted spider mite</name>
    <dbReference type="NCBI Taxonomy" id="32264"/>
    <lineage>
        <taxon>Eukaryota</taxon>
        <taxon>Metazoa</taxon>
        <taxon>Ecdysozoa</taxon>
        <taxon>Arthropoda</taxon>
        <taxon>Chelicerata</taxon>
        <taxon>Arachnida</taxon>
        <taxon>Acari</taxon>
        <taxon>Acariformes</taxon>
        <taxon>Trombidiformes</taxon>
        <taxon>Prostigmata</taxon>
        <taxon>Eleutherengona</taxon>
        <taxon>Raphignathae</taxon>
        <taxon>Tetranychoidea</taxon>
        <taxon>Tetranychidae</taxon>
        <taxon>Tetranychus</taxon>
    </lineage>
</organism>
<reference evidence="1" key="2">
    <citation type="submission" date="2015-06" db="UniProtKB">
        <authorList>
            <consortium name="EnsemblMetazoa"/>
        </authorList>
    </citation>
    <scope>IDENTIFICATION</scope>
</reference>
<protein>
    <submittedName>
        <fullName evidence="1">Uncharacterized protein</fullName>
    </submittedName>
</protein>
<dbReference type="HOGENOM" id="CLU_2213244_0_0_1"/>
<dbReference type="AlphaFoldDB" id="T1L095"/>
<name>T1L095_TETUR</name>
<evidence type="ECO:0000313" key="2">
    <source>
        <dbReference type="Proteomes" id="UP000015104"/>
    </source>
</evidence>
<dbReference type="EnsemblMetazoa" id="tetur29g01680.1">
    <property type="protein sequence ID" value="tetur29g01680.1"/>
    <property type="gene ID" value="tetur29g01680"/>
</dbReference>
<reference evidence="2" key="1">
    <citation type="submission" date="2011-08" db="EMBL/GenBank/DDBJ databases">
        <authorList>
            <person name="Rombauts S."/>
        </authorList>
    </citation>
    <scope>NUCLEOTIDE SEQUENCE</scope>
    <source>
        <strain evidence="2">London</strain>
    </source>
</reference>
<accession>T1L095</accession>
<dbReference type="EMBL" id="CAEY01000763">
    <property type="status" value="NOT_ANNOTATED_CDS"/>
    <property type="molecule type" value="Genomic_DNA"/>
</dbReference>
<evidence type="ECO:0000313" key="1">
    <source>
        <dbReference type="EnsemblMetazoa" id="tetur29g01680.1"/>
    </source>
</evidence>
<dbReference type="Proteomes" id="UP000015104">
    <property type="component" value="Unassembled WGS sequence"/>
</dbReference>
<keyword evidence="2" id="KW-1185">Reference proteome</keyword>
<proteinExistence type="predicted"/>
<sequence length="107" mass="12568">MFNLELNRREREISSTIFSLITRLEEAQIEEITDEDVLISDPSEEELEADVAYEPLEAPERETFTLEYICRVLEFKDISIDLDNIWKTWELPEKNTKPSQQCLGPCD</sequence>